<evidence type="ECO:0000313" key="6">
    <source>
        <dbReference type="EMBL" id="RMA81408.1"/>
    </source>
</evidence>
<dbReference type="Pfam" id="PF03466">
    <property type="entry name" value="LysR_substrate"/>
    <property type="match status" value="1"/>
</dbReference>
<dbReference type="InterPro" id="IPR037402">
    <property type="entry name" value="YidZ_PBP2"/>
</dbReference>
<dbReference type="SUPFAM" id="SSF53850">
    <property type="entry name" value="Periplasmic binding protein-like II"/>
    <property type="match status" value="1"/>
</dbReference>
<dbReference type="InterPro" id="IPR036390">
    <property type="entry name" value="WH_DNA-bd_sf"/>
</dbReference>
<dbReference type="InterPro" id="IPR000847">
    <property type="entry name" value="LysR_HTH_N"/>
</dbReference>
<evidence type="ECO:0000259" key="5">
    <source>
        <dbReference type="PROSITE" id="PS50931"/>
    </source>
</evidence>
<dbReference type="GO" id="GO:0003677">
    <property type="term" value="F:DNA binding"/>
    <property type="evidence" value="ECO:0007669"/>
    <property type="project" value="UniProtKB-KW"/>
</dbReference>
<dbReference type="SUPFAM" id="SSF46785">
    <property type="entry name" value="Winged helix' DNA-binding domain"/>
    <property type="match status" value="1"/>
</dbReference>
<protein>
    <submittedName>
        <fullName evidence="6">DNA-binding transcriptional LysR family regulator</fullName>
    </submittedName>
</protein>
<dbReference type="RefSeq" id="WP_121876551.1">
    <property type="nucleotide sequence ID" value="NZ_REFJ01000002.1"/>
</dbReference>
<dbReference type="EMBL" id="REFJ01000002">
    <property type="protein sequence ID" value="RMA81408.1"/>
    <property type="molecule type" value="Genomic_DNA"/>
</dbReference>
<evidence type="ECO:0000256" key="4">
    <source>
        <dbReference type="ARBA" id="ARBA00023163"/>
    </source>
</evidence>
<evidence type="ECO:0000256" key="2">
    <source>
        <dbReference type="ARBA" id="ARBA00023015"/>
    </source>
</evidence>
<accession>A0A3M0AF73</accession>
<dbReference type="Proteomes" id="UP000267187">
    <property type="component" value="Unassembled WGS sequence"/>
</dbReference>
<sequence>MIGKNIIEYYMKRVELSRINLNQLVALQVLLTTCSVSQAAKQLFVTQSAMSKTLANLRELFDDTLLMRVGTKMQLTPLASNLSKELPQLLQSIEDFVDLRSFDPSTADIELRLAVLSYLGQQLMPEFLARLQRAAPGIRVISEGVTDNSWRRMDQGELDMIIAFPPRIGARPTAGEALGPVPFATLVKKGHPLTRSEMTMDSFLSFPHVRYLVPAMTRYTGGLVDEWLAAQNLRRKVVYDTPDVGSIVEIIRRTDCVYSGVDLMQLPGSNLSDIVNIGMPPGLVVPELKFWLYMAPDRRYSAEMQWLSDFLKATYADMIGAEG</sequence>
<evidence type="ECO:0000313" key="7">
    <source>
        <dbReference type="Proteomes" id="UP000267187"/>
    </source>
</evidence>
<dbReference type="AlphaFoldDB" id="A0A3M0AF73"/>
<dbReference type="Pfam" id="PF00126">
    <property type="entry name" value="HTH_1"/>
    <property type="match status" value="1"/>
</dbReference>
<dbReference type="InterPro" id="IPR050389">
    <property type="entry name" value="LysR-type_TF"/>
</dbReference>
<proteinExistence type="inferred from homology"/>
<comment type="similarity">
    <text evidence="1">Belongs to the LysR transcriptional regulatory family.</text>
</comment>
<comment type="caution">
    <text evidence="6">The sequence shown here is derived from an EMBL/GenBank/DDBJ whole genome shotgun (WGS) entry which is preliminary data.</text>
</comment>
<dbReference type="GO" id="GO:0003700">
    <property type="term" value="F:DNA-binding transcription factor activity"/>
    <property type="evidence" value="ECO:0007669"/>
    <property type="project" value="InterPro"/>
</dbReference>
<dbReference type="InterPro" id="IPR005119">
    <property type="entry name" value="LysR_subst-bd"/>
</dbReference>
<dbReference type="PANTHER" id="PTHR30118">
    <property type="entry name" value="HTH-TYPE TRANSCRIPTIONAL REGULATOR LEUO-RELATED"/>
    <property type="match status" value="1"/>
</dbReference>
<name>A0A3M0AF73_9GAMM</name>
<evidence type="ECO:0000256" key="3">
    <source>
        <dbReference type="ARBA" id="ARBA00023125"/>
    </source>
</evidence>
<evidence type="ECO:0000256" key="1">
    <source>
        <dbReference type="ARBA" id="ARBA00009437"/>
    </source>
</evidence>
<keyword evidence="2" id="KW-0805">Transcription regulation</keyword>
<dbReference type="OrthoDB" id="8720143at2"/>
<dbReference type="InterPro" id="IPR036388">
    <property type="entry name" value="WH-like_DNA-bd_sf"/>
</dbReference>
<dbReference type="PANTHER" id="PTHR30118:SF15">
    <property type="entry name" value="TRANSCRIPTIONAL REGULATORY PROTEIN"/>
    <property type="match status" value="1"/>
</dbReference>
<dbReference type="CDD" id="cd08417">
    <property type="entry name" value="PBP2_Nitroaromatics_like"/>
    <property type="match status" value="1"/>
</dbReference>
<keyword evidence="4" id="KW-0804">Transcription</keyword>
<dbReference type="Gene3D" id="1.10.10.10">
    <property type="entry name" value="Winged helix-like DNA-binding domain superfamily/Winged helix DNA-binding domain"/>
    <property type="match status" value="1"/>
</dbReference>
<dbReference type="PROSITE" id="PS50931">
    <property type="entry name" value="HTH_LYSR"/>
    <property type="match status" value="1"/>
</dbReference>
<keyword evidence="7" id="KW-1185">Reference proteome</keyword>
<gene>
    <name evidence="6" type="ORF">DFR27_1228</name>
</gene>
<organism evidence="6 7">
    <name type="scientific">Umboniibacter marinipuniceus</name>
    <dbReference type="NCBI Taxonomy" id="569599"/>
    <lineage>
        <taxon>Bacteria</taxon>
        <taxon>Pseudomonadati</taxon>
        <taxon>Pseudomonadota</taxon>
        <taxon>Gammaproteobacteria</taxon>
        <taxon>Cellvibrionales</taxon>
        <taxon>Cellvibrionaceae</taxon>
        <taxon>Umboniibacter</taxon>
    </lineage>
</organism>
<dbReference type="Gene3D" id="3.40.190.10">
    <property type="entry name" value="Periplasmic binding protein-like II"/>
    <property type="match status" value="2"/>
</dbReference>
<feature type="domain" description="HTH lysR-type" evidence="5">
    <location>
        <begin position="19"/>
        <end position="76"/>
    </location>
</feature>
<reference evidence="6 7" key="1">
    <citation type="submission" date="2018-10" db="EMBL/GenBank/DDBJ databases">
        <title>Genomic Encyclopedia of Type Strains, Phase IV (KMG-IV): sequencing the most valuable type-strain genomes for metagenomic binning, comparative biology and taxonomic classification.</title>
        <authorList>
            <person name="Goeker M."/>
        </authorList>
    </citation>
    <scope>NUCLEOTIDE SEQUENCE [LARGE SCALE GENOMIC DNA]</scope>
    <source>
        <strain evidence="6 7">DSM 25080</strain>
    </source>
</reference>
<keyword evidence="3 6" id="KW-0238">DNA-binding</keyword>